<evidence type="ECO:0000313" key="1">
    <source>
        <dbReference type="EMBL" id="KAI8525405.1"/>
    </source>
</evidence>
<reference evidence="1" key="1">
    <citation type="submission" date="2022-02" db="EMBL/GenBank/DDBJ databases">
        <title>Plant Genome Project.</title>
        <authorList>
            <person name="Zhang R.-G."/>
        </authorList>
    </citation>
    <scope>NUCLEOTIDE SEQUENCE</scope>
    <source>
        <strain evidence="1">AT1</strain>
    </source>
</reference>
<gene>
    <name evidence="1" type="ORF">RHMOL_Rhmol13G0228100</name>
</gene>
<organism evidence="1 2">
    <name type="scientific">Rhododendron molle</name>
    <name type="common">Chinese azalea</name>
    <name type="synonym">Azalea mollis</name>
    <dbReference type="NCBI Taxonomy" id="49168"/>
    <lineage>
        <taxon>Eukaryota</taxon>
        <taxon>Viridiplantae</taxon>
        <taxon>Streptophyta</taxon>
        <taxon>Embryophyta</taxon>
        <taxon>Tracheophyta</taxon>
        <taxon>Spermatophyta</taxon>
        <taxon>Magnoliopsida</taxon>
        <taxon>eudicotyledons</taxon>
        <taxon>Gunneridae</taxon>
        <taxon>Pentapetalae</taxon>
        <taxon>asterids</taxon>
        <taxon>Ericales</taxon>
        <taxon>Ericaceae</taxon>
        <taxon>Ericoideae</taxon>
        <taxon>Rhodoreae</taxon>
        <taxon>Rhododendron</taxon>
    </lineage>
</organism>
<protein>
    <submittedName>
        <fullName evidence="1">Uncharacterized protein</fullName>
    </submittedName>
</protein>
<accession>A0ACC0LA30</accession>
<name>A0ACC0LA30_RHOML</name>
<keyword evidence="2" id="KW-1185">Reference proteome</keyword>
<proteinExistence type="predicted"/>
<sequence length="104" mass="12425">MSSTTNIEVALPHRDRRGRLDYLVSIQGLLDEILAKLHHLRAEHRWKGVQLNKMLVLLSEIQDGQQQQLETMEYFLSSQQQYYEKMEHFMSKLIQRFPEFPLPQ</sequence>
<comment type="caution">
    <text evidence="1">The sequence shown here is derived from an EMBL/GenBank/DDBJ whole genome shotgun (WGS) entry which is preliminary data.</text>
</comment>
<dbReference type="Proteomes" id="UP001062846">
    <property type="component" value="Chromosome 13"/>
</dbReference>
<evidence type="ECO:0000313" key="2">
    <source>
        <dbReference type="Proteomes" id="UP001062846"/>
    </source>
</evidence>
<dbReference type="EMBL" id="CM046400">
    <property type="protein sequence ID" value="KAI8525405.1"/>
    <property type="molecule type" value="Genomic_DNA"/>
</dbReference>